<dbReference type="EMBL" id="CP117257">
    <property type="protein sequence ID" value="WFR98289.1"/>
    <property type="molecule type" value="Genomic_DNA"/>
</dbReference>
<gene>
    <name evidence="1" type="ORF">PR017_23385</name>
</gene>
<organism evidence="1 2">
    <name type="scientific">Rhizobium tumorigenes</name>
    <dbReference type="NCBI Taxonomy" id="2041385"/>
    <lineage>
        <taxon>Bacteria</taxon>
        <taxon>Pseudomonadati</taxon>
        <taxon>Pseudomonadota</taxon>
        <taxon>Alphaproteobacteria</taxon>
        <taxon>Hyphomicrobiales</taxon>
        <taxon>Rhizobiaceae</taxon>
        <taxon>Rhizobium/Agrobacterium group</taxon>
        <taxon>Rhizobium</taxon>
    </lineage>
</organism>
<name>A0AAF1KWX9_9HYPH</name>
<dbReference type="KEGG" id="rtu:PR017_23385"/>
<reference evidence="2" key="2">
    <citation type="journal article" date="2023" name="MicrobiologyOpen">
        <title>Genomics of the tumorigenes clade of the family Rhizobiaceae and description of Rhizobium rhododendri sp. nov.</title>
        <authorList>
            <person name="Kuzmanovic N."/>
            <person name="diCenzo G.C."/>
            <person name="Bunk B."/>
            <person name="Sproeer C."/>
            <person name="Fruehling A."/>
            <person name="Neumann-Schaal M."/>
            <person name="Overmann J."/>
            <person name="Smalla K."/>
        </authorList>
    </citation>
    <scope>NUCLEOTIDE SEQUENCE [LARGE SCALE GENOMIC DNA]</scope>
    <source>
        <strain evidence="2">1078</strain>
        <plasmid evidence="2">pTi1078</plasmid>
    </source>
</reference>
<keyword evidence="2" id="KW-1185">Reference proteome</keyword>
<dbReference type="Proteomes" id="UP000249499">
    <property type="component" value="Plasmid pTi1078"/>
</dbReference>
<evidence type="ECO:0000313" key="2">
    <source>
        <dbReference type="Proteomes" id="UP000249499"/>
    </source>
</evidence>
<protein>
    <submittedName>
        <fullName evidence="1">Uncharacterized protein</fullName>
    </submittedName>
</protein>
<keyword evidence="1" id="KW-0614">Plasmid</keyword>
<reference evidence="1 2" key="1">
    <citation type="journal article" date="2018" name="Sci. Rep.">
        <title>Rhizobium tumorigenes sp. nov., a novel plant tumorigenic bacterium isolated from cane gall tumors on thornless blackberry.</title>
        <authorList>
            <person name="Kuzmanovi N."/>
            <person name="Smalla K."/>
            <person name="Gronow S."/>
            <person name="PuBawska J."/>
        </authorList>
    </citation>
    <scope>NUCLEOTIDE SEQUENCE [LARGE SCALE GENOMIC DNA]</scope>
    <source>
        <strain evidence="1 2">1078</strain>
    </source>
</reference>
<geneLocation type="plasmid" evidence="1 2">
    <name>pTi1078</name>
</geneLocation>
<accession>A0AAF1KWX9</accession>
<dbReference type="RefSeq" id="WP_224140398.1">
    <property type="nucleotide sequence ID" value="NZ_CP117257.1"/>
</dbReference>
<sequence length="72" mass="7321">MGQTVCLALVVATFTALPGCAGHKELKAPCSAGIGSILFSQAYAGGIDDHCGPMVRQRGVVGNDDRSGVTML</sequence>
<proteinExistence type="predicted"/>
<evidence type="ECO:0000313" key="1">
    <source>
        <dbReference type="EMBL" id="WFR98289.1"/>
    </source>
</evidence>
<dbReference type="AlphaFoldDB" id="A0AAF1KWX9"/>